<protein>
    <submittedName>
        <fullName evidence="1">Uncharacterized protein</fullName>
    </submittedName>
</protein>
<evidence type="ECO:0000313" key="2">
    <source>
        <dbReference type="Proteomes" id="UP000781932"/>
    </source>
</evidence>
<accession>A0A9P6HVT7</accession>
<name>A0A9P6HVT7_9PEZI</name>
<dbReference type="GeneID" id="62167260"/>
<comment type="caution">
    <text evidence="1">The sequence shown here is derived from an EMBL/GenBank/DDBJ whole genome shotgun (WGS) entry which is preliminary data.</text>
</comment>
<keyword evidence="2" id="KW-1185">Reference proteome</keyword>
<reference evidence="1" key="1">
    <citation type="submission" date="2020-03" db="EMBL/GenBank/DDBJ databases">
        <authorList>
            <person name="He L."/>
        </authorList>
    </citation>
    <scope>NUCLEOTIDE SEQUENCE</scope>
    <source>
        <strain evidence="1">CkLH20</strain>
    </source>
</reference>
<evidence type="ECO:0000313" key="1">
    <source>
        <dbReference type="EMBL" id="KAF9871055.1"/>
    </source>
</evidence>
<reference evidence="1" key="2">
    <citation type="submission" date="2020-11" db="EMBL/GenBank/DDBJ databases">
        <title>Whole genome sequencing of Colletotrichum sp.</title>
        <authorList>
            <person name="Li H."/>
        </authorList>
    </citation>
    <scope>NUCLEOTIDE SEQUENCE</scope>
    <source>
        <strain evidence="1">CkLH20</strain>
    </source>
</reference>
<sequence>MAREVFPRTVVEETPSHDGKICYAAWKLVETDARARTPPDASNRPKWSIQVYDTTPHAGDRKHVKATALKLEESTREGRAMRSARDRVEVHGLPLPADAPEAERVARCTAHHRAEIAARNATGTTDFFIPPTFDDTWERQILIIDNPEASWDETGGAFLAVFFDLTPEARAEDPDGSDLYVVRLAGADLGQRLRPFTESIEWFYESYVEDGTIYRDLERWQQKA</sequence>
<proteinExistence type="predicted"/>
<dbReference type="RefSeq" id="XP_038740516.1">
    <property type="nucleotide sequence ID" value="XM_038894186.1"/>
</dbReference>
<dbReference type="AlphaFoldDB" id="A0A9P6HVT7"/>
<dbReference type="EMBL" id="JAATWM020000048">
    <property type="protein sequence ID" value="KAF9871055.1"/>
    <property type="molecule type" value="Genomic_DNA"/>
</dbReference>
<dbReference type="OrthoDB" id="5190067at2759"/>
<organism evidence="1 2">
    <name type="scientific">Colletotrichum karsti</name>
    <dbReference type="NCBI Taxonomy" id="1095194"/>
    <lineage>
        <taxon>Eukaryota</taxon>
        <taxon>Fungi</taxon>
        <taxon>Dikarya</taxon>
        <taxon>Ascomycota</taxon>
        <taxon>Pezizomycotina</taxon>
        <taxon>Sordariomycetes</taxon>
        <taxon>Hypocreomycetidae</taxon>
        <taxon>Glomerellales</taxon>
        <taxon>Glomerellaceae</taxon>
        <taxon>Colletotrichum</taxon>
        <taxon>Colletotrichum boninense species complex</taxon>
    </lineage>
</organism>
<gene>
    <name evidence="1" type="ORF">CkaCkLH20_11472</name>
</gene>
<dbReference type="Proteomes" id="UP000781932">
    <property type="component" value="Unassembled WGS sequence"/>
</dbReference>